<dbReference type="NCBIfam" id="TIGR01352">
    <property type="entry name" value="tonB_Cterm"/>
    <property type="match status" value="1"/>
</dbReference>
<evidence type="ECO:0000259" key="12">
    <source>
        <dbReference type="PROSITE" id="PS52015"/>
    </source>
</evidence>
<evidence type="ECO:0000256" key="5">
    <source>
        <dbReference type="ARBA" id="ARBA00022519"/>
    </source>
</evidence>
<dbReference type="Proteomes" id="UP000680514">
    <property type="component" value="Chromosome"/>
</dbReference>
<sequence>MRGTLLILGALALGLVVFLVVWMNARGEHVATAPVAPTSQEPGFAPLPAPMQGDAAGASGMEEPDENASADRPRVIEAPRPVAPVAPRPVPPPTMASAAPATMPVPVSSPSPRYPQRAMRRNETGTVRLAVDVGPDGVPSDVRVESSSLSRDLDKAAVDAVRRWRFKPAMRGGQAVAETIVVPVEFKL</sequence>
<dbReference type="InterPro" id="IPR003538">
    <property type="entry name" value="TonB"/>
</dbReference>
<keyword evidence="3 10" id="KW-0813">Transport</keyword>
<evidence type="ECO:0000256" key="7">
    <source>
        <dbReference type="ARBA" id="ARBA00022927"/>
    </source>
</evidence>
<dbReference type="EMBL" id="AP024546">
    <property type="protein sequence ID" value="BCT96880.1"/>
    <property type="molecule type" value="Genomic_DNA"/>
</dbReference>
<dbReference type="PANTHER" id="PTHR33446:SF2">
    <property type="entry name" value="PROTEIN TONB"/>
    <property type="match status" value="1"/>
</dbReference>
<keyword evidence="5 10" id="KW-0997">Cell inner membrane</keyword>
<keyword evidence="4 10" id="KW-1003">Cell membrane</keyword>
<evidence type="ECO:0000256" key="3">
    <source>
        <dbReference type="ARBA" id="ARBA00022448"/>
    </source>
</evidence>
<proteinExistence type="inferred from homology"/>
<evidence type="ECO:0000256" key="10">
    <source>
        <dbReference type="RuleBase" id="RU362123"/>
    </source>
</evidence>
<evidence type="ECO:0000313" key="13">
    <source>
        <dbReference type="EMBL" id="BCT96880.1"/>
    </source>
</evidence>
<comment type="similarity">
    <text evidence="2 10">Belongs to the TonB family.</text>
</comment>
<dbReference type="PRINTS" id="PR01374">
    <property type="entry name" value="TONBPROTEIN"/>
</dbReference>
<evidence type="ECO:0000256" key="9">
    <source>
        <dbReference type="ARBA" id="ARBA00023136"/>
    </source>
</evidence>
<dbReference type="RefSeq" id="WP_213434645.1">
    <property type="nucleotide sequence ID" value="NZ_AP024546.1"/>
</dbReference>
<keyword evidence="14" id="KW-1185">Reference proteome</keyword>
<evidence type="ECO:0000256" key="1">
    <source>
        <dbReference type="ARBA" id="ARBA00004383"/>
    </source>
</evidence>
<comment type="subcellular location">
    <subcellularLocation>
        <location evidence="1 10">Cell inner membrane</location>
        <topology evidence="1 10">Single-pass membrane protein</topology>
        <orientation evidence="1 10">Periplasmic side</orientation>
    </subcellularLocation>
</comment>
<evidence type="ECO:0000256" key="4">
    <source>
        <dbReference type="ARBA" id="ARBA00022475"/>
    </source>
</evidence>
<dbReference type="Pfam" id="PF03544">
    <property type="entry name" value="TonB_C"/>
    <property type="match status" value="1"/>
</dbReference>
<gene>
    <name evidence="13" type="ORF">LYSHEL_27510</name>
</gene>
<feature type="compositionally biased region" description="Pro residues" evidence="11">
    <location>
        <begin position="81"/>
        <end position="94"/>
    </location>
</feature>
<evidence type="ECO:0000256" key="8">
    <source>
        <dbReference type="ARBA" id="ARBA00022989"/>
    </source>
</evidence>
<name>A0ABM7QGP8_9GAMM</name>
<evidence type="ECO:0000256" key="6">
    <source>
        <dbReference type="ARBA" id="ARBA00022692"/>
    </source>
</evidence>
<feature type="region of interest" description="Disordered" evidence="11">
    <location>
        <begin position="34"/>
        <end position="117"/>
    </location>
</feature>
<accession>A0ABM7QGP8</accession>
<feature type="domain" description="TonB C-terminal" evidence="12">
    <location>
        <begin position="99"/>
        <end position="188"/>
    </location>
</feature>
<keyword evidence="6" id="KW-0812">Transmembrane</keyword>
<reference evidence="13 14" key="1">
    <citation type="submission" date="2021-03" db="EMBL/GenBank/DDBJ databases">
        <title>Complete Genome Sequences of Two Lysobacter Strains Isolated from Sea Water (Lysobacter caseinilyticus) and Soil (Lysobacter helvus) in South Korea.</title>
        <authorList>
            <person name="Watanabe Y."/>
            <person name="Arakawa K."/>
        </authorList>
    </citation>
    <scope>NUCLEOTIDE SEQUENCE [LARGE SCALE GENOMIC DNA]</scope>
    <source>
        <strain evidence="13 14">D10</strain>
    </source>
</reference>
<comment type="function">
    <text evidence="10">Interacts with outer membrane receptor proteins that carry out high-affinity binding and energy dependent uptake into the periplasmic space of specific substrates. It could act to transduce energy from the cytoplasmic membrane to specific energy-requiring processes in the outer membrane, resulting in the release into the periplasm of ligands bound by these outer membrane proteins.</text>
</comment>
<keyword evidence="8" id="KW-1133">Transmembrane helix</keyword>
<evidence type="ECO:0000313" key="14">
    <source>
        <dbReference type="Proteomes" id="UP000680514"/>
    </source>
</evidence>
<feature type="compositionally biased region" description="Low complexity" evidence="11">
    <location>
        <begin position="95"/>
        <end position="106"/>
    </location>
</feature>
<keyword evidence="7 10" id="KW-0653">Protein transport</keyword>
<dbReference type="Gene3D" id="3.30.1150.10">
    <property type="match status" value="1"/>
</dbReference>
<dbReference type="InterPro" id="IPR006260">
    <property type="entry name" value="TonB/TolA_C"/>
</dbReference>
<protein>
    <recommendedName>
        <fullName evidence="10">Protein TonB</fullName>
    </recommendedName>
</protein>
<organism evidence="13 14">
    <name type="scientific">Lysobacter helvus</name>
    <dbReference type="NCBI Taxonomy" id="2675059"/>
    <lineage>
        <taxon>Bacteria</taxon>
        <taxon>Pseudomonadati</taxon>
        <taxon>Pseudomonadota</taxon>
        <taxon>Gammaproteobacteria</taxon>
        <taxon>Lysobacterales</taxon>
        <taxon>Lysobacteraceae</taxon>
        <taxon>Lysobacter</taxon>
    </lineage>
</organism>
<evidence type="ECO:0000256" key="2">
    <source>
        <dbReference type="ARBA" id="ARBA00006555"/>
    </source>
</evidence>
<dbReference type="PANTHER" id="PTHR33446">
    <property type="entry name" value="PROTEIN TONB-RELATED"/>
    <property type="match status" value="1"/>
</dbReference>
<keyword evidence="9" id="KW-0472">Membrane</keyword>
<dbReference type="SUPFAM" id="SSF74653">
    <property type="entry name" value="TolA/TonB C-terminal domain"/>
    <property type="match status" value="1"/>
</dbReference>
<evidence type="ECO:0000256" key="11">
    <source>
        <dbReference type="SAM" id="MobiDB-lite"/>
    </source>
</evidence>
<dbReference type="InterPro" id="IPR051045">
    <property type="entry name" value="TonB-dependent_transducer"/>
</dbReference>
<dbReference type="PROSITE" id="PS52015">
    <property type="entry name" value="TONB_CTD"/>
    <property type="match status" value="1"/>
</dbReference>
<keyword evidence="10" id="KW-0735">Signal-anchor</keyword>
<dbReference type="InterPro" id="IPR037682">
    <property type="entry name" value="TonB_C"/>
</dbReference>